<dbReference type="GO" id="GO:0015031">
    <property type="term" value="P:protein transport"/>
    <property type="evidence" value="ECO:0007669"/>
    <property type="project" value="UniProtKB-KW"/>
</dbReference>
<dbReference type="InterPro" id="IPR037682">
    <property type="entry name" value="TonB_C"/>
</dbReference>
<dbReference type="SUPFAM" id="SSF74653">
    <property type="entry name" value="TolA/TonB C-terminal domain"/>
    <property type="match status" value="1"/>
</dbReference>
<keyword evidence="9 11" id="KW-0472">Membrane</keyword>
<evidence type="ECO:0000256" key="5">
    <source>
        <dbReference type="ARBA" id="ARBA00022519"/>
    </source>
</evidence>
<dbReference type="KEGG" id="pact:CA264_15185"/>
<organism evidence="13 14">
    <name type="scientific">Pontibacter actiniarum</name>
    <dbReference type="NCBI Taxonomy" id="323450"/>
    <lineage>
        <taxon>Bacteria</taxon>
        <taxon>Pseudomonadati</taxon>
        <taxon>Bacteroidota</taxon>
        <taxon>Cytophagia</taxon>
        <taxon>Cytophagales</taxon>
        <taxon>Hymenobacteraceae</taxon>
        <taxon>Pontibacter</taxon>
    </lineage>
</organism>
<feature type="transmembrane region" description="Helical" evidence="11">
    <location>
        <begin position="39"/>
        <end position="61"/>
    </location>
</feature>
<dbReference type="PANTHER" id="PTHR33446:SF2">
    <property type="entry name" value="PROTEIN TONB"/>
    <property type="match status" value="1"/>
</dbReference>
<keyword evidence="14" id="KW-1185">Reference proteome</keyword>
<dbReference type="GO" id="GO:0030288">
    <property type="term" value="C:outer membrane-bounded periplasmic space"/>
    <property type="evidence" value="ECO:0007669"/>
    <property type="project" value="InterPro"/>
</dbReference>
<comment type="similarity">
    <text evidence="2">Belongs to the TonB family.</text>
</comment>
<keyword evidence="5" id="KW-0997">Cell inner membrane</keyword>
<dbReference type="InterPro" id="IPR006260">
    <property type="entry name" value="TonB/TolA_C"/>
</dbReference>
<dbReference type="STRING" id="709015.GCA_000472485_03065"/>
<evidence type="ECO:0000313" key="14">
    <source>
        <dbReference type="Proteomes" id="UP000266292"/>
    </source>
</evidence>
<evidence type="ECO:0000256" key="11">
    <source>
        <dbReference type="SAM" id="Phobius"/>
    </source>
</evidence>
<dbReference type="AlphaFoldDB" id="A0A1X9YV55"/>
<evidence type="ECO:0000256" key="10">
    <source>
        <dbReference type="SAM" id="MobiDB-lite"/>
    </source>
</evidence>
<evidence type="ECO:0000256" key="3">
    <source>
        <dbReference type="ARBA" id="ARBA00022448"/>
    </source>
</evidence>
<dbReference type="InterPro" id="IPR003538">
    <property type="entry name" value="TonB"/>
</dbReference>
<dbReference type="GO" id="GO:0031992">
    <property type="term" value="F:energy transducer activity"/>
    <property type="evidence" value="ECO:0007669"/>
    <property type="project" value="InterPro"/>
</dbReference>
<keyword evidence="8 11" id="KW-1133">Transmembrane helix</keyword>
<keyword evidence="7" id="KW-0653">Protein transport</keyword>
<dbReference type="NCBIfam" id="TIGR01352">
    <property type="entry name" value="tonB_Cterm"/>
    <property type="match status" value="1"/>
</dbReference>
<dbReference type="PRINTS" id="PR01374">
    <property type="entry name" value="TONBPROTEIN"/>
</dbReference>
<comment type="subcellular location">
    <subcellularLocation>
        <location evidence="1">Cell inner membrane</location>
        <topology evidence="1">Single-pass membrane protein</topology>
        <orientation evidence="1">Periplasmic side</orientation>
    </subcellularLocation>
</comment>
<dbReference type="PROSITE" id="PS52015">
    <property type="entry name" value="TONB_CTD"/>
    <property type="match status" value="1"/>
</dbReference>
<evidence type="ECO:0000256" key="8">
    <source>
        <dbReference type="ARBA" id="ARBA00022989"/>
    </source>
</evidence>
<evidence type="ECO:0000313" key="13">
    <source>
        <dbReference type="EMBL" id="ARS36654.1"/>
    </source>
</evidence>
<reference evidence="14" key="1">
    <citation type="submission" date="2017-05" db="EMBL/GenBank/DDBJ databases">
        <authorList>
            <person name="Ray J."/>
            <person name="Price M."/>
            <person name="Deutschbauer A."/>
        </authorList>
    </citation>
    <scope>NUCLEOTIDE SEQUENCE [LARGE SCALE GENOMIC DNA]</scope>
    <source>
        <strain evidence="14">DSM 19842</strain>
    </source>
</reference>
<dbReference type="Pfam" id="PF03544">
    <property type="entry name" value="TonB_C"/>
    <property type="match status" value="1"/>
</dbReference>
<protein>
    <recommendedName>
        <fullName evidence="12">TonB C-terminal domain-containing protein</fullName>
    </recommendedName>
</protein>
<evidence type="ECO:0000256" key="2">
    <source>
        <dbReference type="ARBA" id="ARBA00006555"/>
    </source>
</evidence>
<sequence>MEKSSYLSMTFNNIVFKGRNQAYGAFALRKAYNKHITRAYLIATAIFSGALVGPLVDSIYFDDPVKYKEPTYVILEPYVLKLPTPPKPEPVKAASPLPAAPEKAVATEKYVPPKVVPNDAAVKEETMANQEEISKASIGTAKVAGELPEMPSVSLSDAPPAGIEGGTGEKEAEPKEYVYVEQMPEFRGGNEALAAFLSSKLRYPNAAQSNGVEGTVVVSFVVGTTGDISQVQVLKGLGYGTEEEAERVIRSMPDWKPGKQNGRAVPVRYTLPIRFSLK</sequence>
<dbReference type="OrthoDB" id="1039448at2"/>
<dbReference type="RefSeq" id="WP_025608248.1">
    <property type="nucleotide sequence ID" value="NZ_CP021235.1"/>
</dbReference>
<dbReference type="EMBL" id="CP021235">
    <property type="protein sequence ID" value="ARS36654.1"/>
    <property type="molecule type" value="Genomic_DNA"/>
</dbReference>
<dbReference type="PANTHER" id="PTHR33446">
    <property type="entry name" value="PROTEIN TONB-RELATED"/>
    <property type="match status" value="1"/>
</dbReference>
<evidence type="ECO:0000259" key="12">
    <source>
        <dbReference type="PROSITE" id="PS52015"/>
    </source>
</evidence>
<accession>A0A1X9YV55</accession>
<evidence type="ECO:0000256" key="7">
    <source>
        <dbReference type="ARBA" id="ARBA00022927"/>
    </source>
</evidence>
<keyword evidence="4" id="KW-1003">Cell membrane</keyword>
<keyword evidence="3" id="KW-0813">Transport</keyword>
<evidence type="ECO:0000256" key="4">
    <source>
        <dbReference type="ARBA" id="ARBA00022475"/>
    </source>
</evidence>
<dbReference type="Gene3D" id="3.30.1150.10">
    <property type="match status" value="1"/>
</dbReference>
<dbReference type="GO" id="GO:0055085">
    <property type="term" value="P:transmembrane transport"/>
    <property type="evidence" value="ECO:0007669"/>
    <property type="project" value="InterPro"/>
</dbReference>
<dbReference type="Proteomes" id="UP000266292">
    <property type="component" value="Chromosome"/>
</dbReference>
<evidence type="ECO:0000256" key="9">
    <source>
        <dbReference type="ARBA" id="ARBA00023136"/>
    </source>
</evidence>
<feature type="domain" description="TonB C-terminal" evidence="12">
    <location>
        <begin position="188"/>
        <end position="278"/>
    </location>
</feature>
<gene>
    <name evidence="13" type="ORF">CA264_15185</name>
</gene>
<evidence type="ECO:0000256" key="6">
    <source>
        <dbReference type="ARBA" id="ARBA00022692"/>
    </source>
</evidence>
<dbReference type="GO" id="GO:0015891">
    <property type="term" value="P:siderophore transport"/>
    <property type="evidence" value="ECO:0007669"/>
    <property type="project" value="InterPro"/>
</dbReference>
<dbReference type="GO" id="GO:0098797">
    <property type="term" value="C:plasma membrane protein complex"/>
    <property type="evidence" value="ECO:0007669"/>
    <property type="project" value="TreeGrafter"/>
</dbReference>
<proteinExistence type="inferred from homology"/>
<evidence type="ECO:0000256" key="1">
    <source>
        <dbReference type="ARBA" id="ARBA00004383"/>
    </source>
</evidence>
<dbReference type="InterPro" id="IPR051045">
    <property type="entry name" value="TonB-dependent_transducer"/>
</dbReference>
<keyword evidence="6 11" id="KW-0812">Transmembrane</keyword>
<name>A0A1X9YV55_9BACT</name>
<feature type="region of interest" description="Disordered" evidence="10">
    <location>
        <begin position="151"/>
        <end position="170"/>
    </location>
</feature>